<keyword evidence="3" id="KW-1185">Reference proteome</keyword>
<proteinExistence type="predicted"/>
<dbReference type="SUPFAM" id="SSF101960">
    <property type="entry name" value="Stabilizer of iron transporter SufD"/>
    <property type="match status" value="1"/>
</dbReference>
<gene>
    <name evidence="2" type="primary">sufD</name>
    <name evidence="2" type="ORF">C834K_0059</name>
</gene>
<evidence type="ECO:0000259" key="1">
    <source>
        <dbReference type="Pfam" id="PF01458"/>
    </source>
</evidence>
<name>A0A3B0QET4_9CHLA</name>
<dbReference type="KEGG" id="chla:C834K_0059"/>
<dbReference type="NCBIfam" id="TIGR01981">
    <property type="entry name" value="sufD"/>
    <property type="match status" value="1"/>
</dbReference>
<dbReference type="OrthoDB" id="9768262at2"/>
<dbReference type="EMBL" id="LS992154">
    <property type="protein sequence ID" value="SYX08544.1"/>
    <property type="molecule type" value="Genomic_DNA"/>
</dbReference>
<dbReference type="PANTHER" id="PTHR43575:SF1">
    <property type="entry name" value="PROTEIN ABCI7, CHLOROPLASTIC"/>
    <property type="match status" value="1"/>
</dbReference>
<dbReference type="Proteomes" id="UP000258476">
    <property type="component" value="Chromosome"/>
</dbReference>
<dbReference type="RefSeq" id="WP_117273750.1">
    <property type="nucleotide sequence ID" value="NZ_LS992154.1"/>
</dbReference>
<sequence>MLSFLEHSCPIAKDSPVHQATRVCYEKHSESESFKEIFRAFSWLKDLTQSPEKYHIAHGGSETAKQHWLHHQNSLSCECILINGKYEPFLSQLPEGVLSMSLRDAHSVFSTFIQRYDVDTQPLAFLNAVCSQEEGVVIYIPEEFQVSELLSIRHISFPTSQDDRMIYSPKIILILGKQSSCSVQISHHTERESGVAESFAIINGVTEVFVSEGAELSLTMLPKYINEERISWSHIATIEEQGACSIAQQLLEDAGGYGWFDNTFSMIGNNSHGESLVSALSPRKTWVRNLMHHDAESTTSRQNIKSILYSGHFLFEGGIHVTSRGMFTDAYQKHDTLLLNDNARVTTFPRLEIFTDDVKASHGATVGPLDAQQIFYMQSRGMTREEAQKKLVRGFLSIESSLEHFPKLSMRMQSQEVTKEYSIDGM</sequence>
<dbReference type="AlphaFoldDB" id="A0A3B0QET4"/>
<protein>
    <submittedName>
        <fullName evidence="2">FeS cluster assembly protein sufD,cysteine desulfurase activator complex subunit SufD,FeS assembly protein SufD,Uncharacterized protein family (UPF0051)</fullName>
    </submittedName>
</protein>
<dbReference type="GO" id="GO:0016226">
    <property type="term" value="P:iron-sulfur cluster assembly"/>
    <property type="evidence" value="ECO:0007669"/>
    <property type="project" value="InterPro"/>
</dbReference>
<dbReference type="Pfam" id="PF01458">
    <property type="entry name" value="SUFBD_core"/>
    <property type="match status" value="1"/>
</dbReference>
<dbReference type="InterPro" id="IPR055346">
    <property type="entry name" value="Fe-S_cluster_assembly_SufBD"/>
</dbReference>
<evidence type="ECO:0000313" key="2">
    <source>
        <dbReference type="EMBL" id="SYX08544.1"/>
    </source>
</evidence>
<dbReference type="PANTHER" id="PTHR43575">
    <property type="entry name" value="PROTEIN ABCI7, CHLOROPLASTIC"/>
    <property type="match status" value="1"/>
</dbReference>
<dbReference type="InterPro" id="IPR000825">
    <property type="entry name" value="SUF_FeS_clus_asmbl_SufBD_core"/>
</dbReference>
<feature type="domain" description="SUF system FeS cluster assembly SufBD core" evidence="1">
    <location>
        <begin position="163"/>
        <end position="395"/>
    </location>
</feature>
<dbReference type="InterPro" id="IPR037284">
    <property type="entry name" value="SUF_FeS_clus_asmbl_SufBD_sf"/>
</dbReference>
<dbReference type="InterPro" id="IPR011542">
    <property type="entry name" value="SUF_FeS_clus_asmbl_SufD"/>
</dbReference>
<accession>A0A3B0QET4</accession>
<reference evidence="3" key="1">
    <citation type="submission" date="2017-11" db="EMBL/GenBank/DDBJ databases">
        <authorList>
            <person name="Seth-Smith MB H."/>
        </authorList>
    </citation>
    <scope>NUCLEOTIDE SEQUENCE [LARGE SCALE GENOMIC DNA]</scope>
</reference>
<evidence type="ECO:0000313" key="3">
    <source>
        <dbReference type="Proteomes" id="UP000258476"/>
    </source>
</evidence>
<organism evidence="2 3">
    <name type="scientific">Chlamydia poikilotherma</name>
    <dbReference type="NCBI Taxonomy" id="1967783"/>
    <lineage>
        <taxon>Bacteria</taxon>
        <taxon>Pseudomonadati</taxon>
        <taxon>Chlamydiota</taxon>
        <taxon>Chlamydiia</taxon>
        <taxon>Chlamydiales</taxon>
        <taxon>Chlamydiaceae</taxon>
        <taxon>Chlamydia/Chlamydophila group</taxon>
        <taxon>Chlamydia</taxon>
    </lineage>
</organism>